<protein>
    <submittedName>
        <fullName evidence="2">Membrane protein</fullName>
    </submittedName>
</protein>
<dbReference type="AlphaFoldDB" id="A0A1L7CUU0"/>
<dbReference type="RefSeq" id="WP_075664652.1">
    <property type="nucleotide sequence ID" value="NZ_CP009247.1"/>
</dbReference>
<dbReference type="Pfam" id="PF11255">
    <property type="entry name" value="DUF3054"/>
    <property type="match status" value="1"/>
</dbReference>
<evidence type="ECO:0000313" key="2">
    <source>
        <dbReference type="EMBL" id="APT89656.1"/>
    </source>
</evidence>
<organism evidence="2 3">
    <name type="scientific">Corynebacterium frankenforstense DSM 45800</name>
    <dbReference type="NCBI Taxonomy" id="1437875"/>
    <lineage>
        <taxon>Bacteria</taxon>
        <taxon>Bacillati</taxon>
        <taxon>Actinomycetota</taxon>
        <taxon>Actinomycetes</taxon>
        <taxon>Mycobacteriales</taxon>
        <taxon>Corynebacteriaceae</taxon>
        <taxon>Corynebacterium</taxon>
    </lineage>
</organism>
<keyword evidence="1" id="KW-0812">Transmembrane</keyword>
<accession>A0A1L7CUU0</accession>
<keyword evidence="1" id="KW-0472">Membrane</keyword>
<evidence type="ECO:0000313" key="3">
    <source>
        <dbReference type="Proteomes" id="UP000185434"/>
    </source>
</evidence>
<feature type="transmembrane region" description="Helical" evidence="1">
    <location>
        <begin position="7"/>
        <end position="27"/>
    </location>
</feature>
<sequence length="125" mass="13335">MQKKLNLPAIAGDIVAIGVFALLARIAHQSEDMPLSFAGWLSTLWPFALGVALGWGVAALTGRNGRRVRSGGLMVWLITVVCGLTIWGVKHGAVPHWSFMIVAGTMSALLMLGWRGVASAVEARR</sequence>
<name>A0A1L7CUU0_9CORY</name>
<feature type="transmembrane region" description="Helical" evidence="1">
    <location>
        <begin position="39"/>
        <end position="61"/>
    </location>
</feature>
<dbReference type="STRING" id="1437875.CFRA_10930"/>
<dbReference type="EMBL" id="CP009247">
    <property type="protein sequence ID" value="APT89656.1"/>
    <property type="molecule type" value="Genomic_DNA"/>
</dbReference>
<evidence type="ECO:0000256" key="1">
    <source>
        <dbReference type="SAM" id="Phobius"/>
    </source>
</evidence>
<dbReference type="KEGG" id="cfk:CFRA_10930"/>
<keyword evidence="3" id="KW-1185">Reference proteome</keyword>
<dbReference type="OrthoDB" id="3698172at2"/>
<keyword evidence="1" id="KW-1133">Transmembrane helix</keyword>
<feature type="transmembrane region" description="Helical" evidence="1">
    <location>
        <begin position="73"/>
        <end position="90"/>
    </location>
</feature>
<feature type="transmembrane region" description="Helical" evidence="1">
    <location>
        <begin position="96"/>
        <end position="117"/>
    </location>
</feature>
<gene>
    <name evidence="2" type="ORF">CFRA_10930</name>
</gene>
<dbReference type="Proteomes" id="UP000185434">
    <property type="component" value="Chromosome"/>
</dbReference>
<reference evidence="2 3" key="1">
    <citation type="submission" date="2014-08" db="EMBL/GenBank/DDBJ databases">
        <title>Complete genome sequence of Corynebacterium frankenforstense ST18(T) (=DSM 45800(T)), isolated from raw cow milk.</title>
        <authorList>
            <person name="Ruckert C."/>
            <person name="Albersmeier A."/>
            <person name="Winkler A."/>
            <person name="Lipski A."/>
            <person name="Kalinowski J."/>
        </authorList>
    </citation>
    <scope>NUCLEOTIDE SEQUENCE [LARGE SCALE GENOMIC DNA]</scope>
    <source>
        <strain evidence="2 3">ST18</strain>
    </source>
</reference>
<dbReference type="InterPro" id="IPR021414">
    <property type="entry name" value="DUF3054"/>
</dbReference>
<proteinExistence type="predicted"/>